<dbReference type="Proteomes" id="UP001499938">
    <property type="component" value="Unassembled WGS sequence"/>
</dbReference>
<feature type="domain" description="HTH cro/C1-type" evidence="3">
    <location>
        <begin position="20"/>
        <end position="74"/>
    </location>
</feature>
<dbReference type="PROSITE" id="PS50943">
    <property type="entry name" value="HTH_CROC1"/>
    <property type="match status" value="1"/>
</dbReference>
<reference evidence="4 5" key="1">
    <citation type="journal article" date="2019" name="Int. J. Syst. Evol. Microbiol.">
        <title>The Global Catalogue of Microorganisms (GCM) 10K type strain sequencing project: providing services to taxonomists for standard genome sequencing and annotation.</title>
        <authorList>
            <consortium name="The Broad Institute Genomics Platform"/>
            <consortium name="The Broad Institute Genome Sequencing Center for Infectious Disease"/>
            <person name="Wu L."/>
            <person name="Ma J."/>
        </authorList>
    </citation>
    <scope>NUCLEOTIDE SEQUENCE [LARGE SCALE GENOMIC DNA]</scope>
    <source>
        <strain evidence="4 5">JCM 15592</strain>
    </source>
</reference>
<evidence type="ECO:0000313" key="4">
    <source>
        <dbReference type="EMBL" id="GAA1803487.1"/>
    </source>
</evidence>
<evidence type="ECO:0000256" key="1">
    <source>
        <dbReference type="ARBA" id="ARBA00023125"/>
    </source>
</evidence>
<dbReference type="InterPro" id="IPR010982">
    <property type="entry name" value="Lambda_DNA-bd_dom_sf"/>
</dbReference>
<dbReference type="PANTHER" id="PTHR46797">
    <property type="entry name" value="HTH-TYPE TRANSCRIPTIONAL REGULATOR"/>
    <property type="match status" value="1"/>
</dbReference>
<feature type="region of interest" description="Disordered" evidence="2">
    <location>
        <begin position="123"/>
        <end position="162"/>
    </location>
</feature>
<accession>A0ABN2LYU7</accession>
<dbReference type="EMBL" id="BAAAPO010000044">
    <property type="protein sequence ID" value="GAA1803487.1"/>
    <property type="molecule type" value="Genomic_DNA"/>
</dbReference>
<protein>
    <recommendedName>
        <fullName evidence="3">HTH cro/C1-type domain-containing protein</fullName>
    </recommendedName>
</protein>
<organism evidence="4 5">
    <name type="scientific">Nostocoides veronense</name>
    <dbReference type="NCBI Taxonomy" id="330836"/>
    <lineage>
        <taxon>Bacteria</taxon>
        <taxon>Bacillati</taxon>
        <taxon>Actinomycetota</taxon>
        <taxon>Actinomycetes</taxon>
        <taxon>Micrococcales</taxon>
        <taxon>Intrasporangiaceae</taxon>
        <taxon>Nostocoides</taxon>
    </lineage>
</organism>
<keyword evidence="1" id="KW-0238">DNA-binding</keyword>
<evidence type="ECO:0000313" key="5">
    <source>
        <dbReference type="Proteomes" id="UP001499938"/>
    </source>
</evidence>
<keyword evidence="5" id="KW-1185">Reference proteome</keyword>
<evidence type="ECO:0000256" key="2">
    <source>
        <dbReference type="SAM" id="MobiDB-lite"/>
    </source>
</evidence>
<proteinExistence type="predicted"/>
<dbReference type="SMART" id="SM00530">
    <property type="entry name" value="HTH_XRE"/>
    <property type="match status" value="1"/>
</dbReference>
<evidence type="ECO:0000259" key="3">
    <source>
        <dbReference type="PROSITE" id="PS50943"/>
    </source>
</evidence>
<dbReference type="Pfam" id="PF13560">
    <property type="entry name" value="HTH_31"/>
    <property type="match status" value="1"/>
</dbReference>
<feature type="region of interest" description="Disordered" evidence="2">
    <location>
        <begin position="81"/>
        <end position="104"/>
    </location>
</feature>
<dbReference type="PANTHER" id="PTHR46797:SF1">
    <property type="entry name" value="METHYLPHOSPHONATE SYNTHASE"/>
    <property type="match status" value="1"/>
</dbReference>
<feature type="compositionally biased region" description="Low complexity" evidence="2">
    <location>
        <begin position="129"/>
        <end position="138"/>
    </location>
</feature>
<feature type="compositionally biased region" description="Low complexity" evidence="2">
    <location>
        <begin position="149"/>
        <end position="162"/>
    </location>
</feature>
<dbReference type="InterPro" id="IPR001387">
    <property type="entry name" value="Cro/C1-type_HTH"/>
</dbReference>
<dbReference type="InterPro" id="IPR050807">
    <property type="entry name" value="TransReg_Diox_bact_type"/>
</dbReference>
<sequence length="162" mass="17151">MVDMKNNPLGDLGQGLGDYLREQRVGARLSVRQLSELAGVSNPYLSQIERGLKKPSAEILNQLAKGLQVSAESLYVRAGLLDPDEASGPTGPDTRAVIKSDPRLTSRQKSTLLDIYDSFVGAAQSDSEPAASSAKTPAPRAPRKRPTPKTKAAPAAANTKEG</sequence>
<comment type="caution">
    <text evidence="4">The sequence shown here is derived from an EMBL/GenBank/DDBJ whole genome shotgun (WGS) entry which is preliminary data.</text>
</comment>
<gene>
    <name evidence="4" type="ORF">GCM10009811_28870</name>
</gene>
<dbReference type="CDD" id="cd00093">
    <property type="entry name" value="HTH_XRE"/>
    <property type="match status" value="1"/>
</dbReference>
<name>A0ABN2LYU7_9MICO</name>
<dbReference type="Gene3D" id="1.10.260.40">
    <property type="entry name" value="lambda repressor-like DNA-binding domains"/>
    <property type="match status" value="1"/>
</dbReference>
<dbReference type="SUPFAM" id="SSF47413">
    <property type="entry name" value="lambda repressor-like DNA-binding domains"/>
    <property type="match status" value="1"/>
</dbReference>